<evidence type="ECO:0000313" key="1">
    <source>
        <dbReference type="EMBL" id="AUR92112.1"/>
    </source>
</evidence>
<name>A0A2I7REN7_9CAUD</name>
<sequence>MAKYYLFTGREYITLNSAIGTEVGDTITVDFTWHNLYPEEEGLQWLFSYWSGAHIIKDADGVSYPNNCFLGYIRTTQDDVFAVEHQSRHTVTFNVIENGLVDAIALGADGGLNFTGIIHSVTINTANNGSRIYNIDDGWENNPVIADSSGSDSHATAYNFSATNWINDGEERTSVTANSHAVIMAPTEPRSFGVKTIASSIAVILKPLPPIQRKGNITIIHTEDIMREPNAYNIAVYADRAIEQDETIWVHTIPVTSVLLSGAPLSTAVFESAVTGSVVIEAQVDGSTIATFTWANGETDATITCDNSVVLQKDQEVSFVATTISGSTTDLTLNLVSAYAV</sequence>
<dbReference type="Proteomes" id="UP000267376">
    <property type="component" value="Segment"/>
</dbReference>
<protein>
    <submittedName>
        <fullName evidence="1">Uncharacterized protein</fullName>
    </submittedName>
</protein>
<evidence type="ECO:0000313" key="2">
    <source>
        <dbReference type="Proteomes" id="UP000267376"/>
    </source>
</evidence>
<organism evidence="1 2">
    <name type="scientific">Vibrio phage 1.169.O._10N.261.52.B1</name>
    <dbReference type="NCBI Taxonomy" id="1881213"/>
    <lineage>
        <taxon>Viruses</taxon>
        <taxon>Duplodnaviria</taxon>
        <taxon>Heunggongvirae</taxon>
        <taxon>Uroviricota</taxon>
        <taxon>Caudoviricetes</taxon>
        <taxon>Schitoviridae</taxon>
        <taxon>Mukerjeevirus</taxon>
        <taxon>Mukerjeevirus mv52B1</taxon>
    </lineage>
</organism>
<reference evidence="1 2" key="1">
    <citation type="submission" date="2017-11" db="EMBL/GenBank/DDBJ databases">
        <title>A major lineage of nontailed dsDNA viruses as unrecognized killers of marine bacteria.</title>
        <authorList>
            <person name="Kauffman K.M."/>
            <person name="Hussain F.A."/>
            <person name="Yang J."/>
            <person name="Arevalo P."/>
            <person name="Brown J.M."/>
            <person name="Chang W.K."/>
            <person name="VanInsberghe D."/>
            <person name="Elsherbini J."/>
            <person name="Cutler M.B."/>
            <person name="Kelly L."/>
            <person name="Polz M.F."/>
        </authorList>
    </citation>
    <scope>NUCLEOTIDE SEQUENCE [LARGE SCALE GENOMIC DNA]</scope>
</reference>
<gene>
    <name evidence="1" type="ORF">NVP1169O_84</name>
</gene>
<proteinExistence type="predicted"/>
<accession>A0A2I7REN7</accession>
<keyword evidence="2" id="KW-1185">Reference proteome</keyword>
<dbReference type="EMBL" id="MG592536">
    <property type="protein sequence ID" value="AUR92112.1"/>
    <property type="molecule type" value="Genomic_DNA"/>
</dbReference>